<feature type="non-terminal residue" evidence="3">
    <location>
        <position position="1"/>
    </location>
</feature>
<proteinExistence type="predicted"/>
<dbReference type="AlphaFoldDB" id="A0A3E2GVP2"/>
<feature type="non-terminal residue" evidence="3">
    <location>
        <position position="239"/>
    </location>
</feature>
<organism evidence="3 4">
    <name type="scientific">Scytalidium lignicola</name>
    <name type="common">Hyphomycete</name>
    <dbReference type="NCBI Taxonomy" id="5539"/>
    <lineage>
        <taxon>Eukaryota</taxon>
        <taxon>Fungi</taxon>
        <taxon>Dikarya</taxon>
        <taxon>Ascomycota</taxon>
        <taxon>Pezizomycotina</taxon>
        <taxon>Leotiomycetes</taxon>
        <taxon>Leotiomycetes incertae sedis</taxon>
        <taxon>Scytalidium</taxon>
    </lineage>
</organism>
<feature type="transmembrane region" description="Helical" evidence="2">
    <location>
        <begin position="196"/>
        <end position="215"/>
    </location>
</feature>
<protein>
    <recommendedName>
        <fullName evidence="5">Transmembrane protein</fullName>
    </recommendedName>
</protein>
<feature type="region of interest" description="Disordered" evidence="1">
    <location>
        <begin position="1"/>
        <end position="27"/>
    </location>
</feature>
<accession>A0A3E2GVP2</accession>
<keyword evidence="2" id="KW-0472">Membrane</keyword>
<keyword evidence="2" id="KW-1133">Transmembrane helix</keyword>
<dbReference type="Proteomes" id="UP000258309">
    <property type="component" value="Unassembled WGS sequence"/>
</dbReference>
<evidence type="ECO:0000256" key="1">
    <source>
        <dbReference type="SAM" id="MobiDB-lite"/>
    </source>
</evidence>
<name>A0A3E2GVP2_SCYLI</name>
<sequence length="239" mass="26846">MVSRWSTRVQRKTRPHKENSTAQMPKGPNDITRIQSVFCLVKYSAKNTASLSVIAVSAEIISSFCPLAKDCPSRDLKTYWTQQFQESLSRHANSISGKRTGGKVLSLLGKQKTLGSMTETISRNLDNLQIPKIFENPPPPVFLAACISFVLGLTAFRYRHRHDWYQDHIIRLGILVGLAAASLSEVDDFLIVAKATVPWCVVLAVVFSSFAHRVLSLTSKWRSEGSEEILQEKERRIET</sequence>
<evidence type="ECO:0000313" key="3">
    <source>
        <dbReference type="EMBL" id="RFU25176.1"/>
    </source>
</evidence>
<feature type="transmembrane region" description="Helical" evidence="2">
    <location>
        <begin position="139"/>
        <end position="156"/>
    </location>
</feature>
<dbReference type="OrthoDB" id="3561274at2759"/>
<evidence type="ECO:0000313" key="4">
    <source>
        <dbReference type="Proteomes" id="UP000258309"/>
    </source>
</evidence>
<evidence type="ECO:0000256" key="2">
    <source>
        <dbReference type="SAM" id="Phobius"/>
    </source>
</evidence>
<keyword evidence="2" id="KW-0812">Transmembrane</keyword>
<gene>
    <name evidence="3" type="ORF">B7463_g11157</name>
</gene>
<feature type="transmembrane region" description="Helical" evidence="2">
    <location>
        <begin position="168"/>
        <end position="184"/>
    </location>
</feature>
<comment type="caution">
    <text evidence="3">The sequence shown here is derived from an EMBL/GenBank/DDBJ whole genome shotgun (WGS) entry which is preliminary data.</text>
</comment>
<keyword evidence="4" id="KW-1185">Reference proteome</keyword>
<dbReference type="EMBL" id="NCSJ02000355">
    <property type="protein sequence ID" value="RFU25176.1"/>
    <property type="molecule type" value="Genomic_DNA"/>
</dbReference>
<evidence type="ECO:0008006" key="5">
    <source>
        <dbReference type="Google" id="ProtNLM"/>
    </source>
</evidence>
<reference evidence="3 4" key="1">
    <citation type="submission" date="2018-05" db="EMBL/GenBank/DDBJ databases">
        <title>Draft genome sequence of Scytalidium lignicola DSM 105466, a ubiquitous saprotrophic fungus.</title>
        <authorList>
            <person name="Buettner E."/>
            <person name="Gebauer A.M."/>
            <person name="Hofrichter M."/>
            <person name="Liers C."/>
            <person name="Kellner H."/>
        </authorList>
    </citation>
    <scope>NUCLEOTIDE SEQUENCE [LARGE SCALE GENOMIC DNA]</scope>
    <source>
        <strain evidence="3 4">DSM 105466</strain>
    </source>
</reference>